<dbReference type="Pfam" id="PF00015">
    <property type="entry name" value="MCPsignal"/>
    <property type="match status" value="1"/>
</dbReference>
<dbReference type="Gene3D" id="1.10.287.950">
    <property type="entry name" value="Methyl-accepting chemotaxis protein"/>
    <property type="match status" value="1"/>
</dbReference>
<organism evidence="9 10">
    <name type="scientific">Uliginosibacterium sediminicola</name>
    <dbReference type="NCBI Taxonomy" id="2024550"/>
    <lineage>
        <taxon>Bacteria</taxon>
        <taxon>Pseudomonadati</taxon>
        <taxon>Pseudomonadota</taxon>
        <taxon>Betaproteobacteria</taxon>
        <taxon>Rhodocyclales</taxon>
        <taxon>Zoogloeaceae</taxon>
        <taxon>Uliginosibacterium</taxon>
    </lineage>
</organism>
<dbReference type="CDD" id="cd11386">
    <property type="entry name" value="MCP_signal"/>
    <property type="match status" value="1"/>
</dbReference>
<dbReference type="SUPFAM" id="SSF58104">
    <property type="entry name" value="Methyl-accepting chemotaxis protein (MCP) signaling domain"/>
    <property type="match status" value="1"/>
</dbReference>
<evidence type="ECO:0000259" key="8">
    <source>
        <dbReference type="PROSITE" id="PS50111"/>
    </source>
</evidence>
<feature type="transmembrane region" description="Helical" evidence="7">
    <location>
        <begin position="189"/>
        <end position="210"/>
    </location>
</feature>
<keyword evidence="2 7" id="KW-0812">Transmembrane</keyword>
<reference evidence="9 10" key="1">
    <citation type="journal article" date="2018" name="Int. J. Syst. Evol. Microbiol.">
        <title>Uliginosibacterium sediminicola sp. nov., isolated from freshwater sediment.</title>
        <authorList>
            <person name="Hwang W.M."/>
            <person name="Kim S.M."/>
            <person name="Kang K."/>
            <person name="Ahn T.Y."/>
        </authorList>
    </citation>
    <scope>NUCLEOTIDE SEQUENCE [LARGE SCALE GENOMIC DNA]</scope>
    <source>
        <strain evidence="9 10">M1-21</strain>
    </source>
</reference>
<keyword evidence="10" id="KW-1185">Reference proteome</keyword>
<comment type="caution">
    <text evidence="9">The sequence shown here is derived from an EMBL/GenBank/DDBJ whole genome shotgun (WGS) entry which is preliminary data.</text>
</comment>
<proteinExistence type="predicted"/>
<dbReference type="InterPro" id="IPR004089">
    <property type="entry name" value="MCPsignal_dom"/>
</dbReference>
<sequence>MKTPPYFRKQFLRIVLALLIGFVIFGLGAWYTLSEVKIRGTYYQRIMQAENLVADVLPPPLYIIETHGLTMELTLSSDRKKSEALRKQLAQLEADYQARLKFWLAQEGTPEPIKALLKGPVDESARAYFSLIHESFDSGMMYYLDERNALLAKFRDIYARHRAAIDKLVVLAREDVKQQEQSAQKVVNLASMAMVALFLLASGIACMLVLRVMKLLVGELGGDPQYATEVVKRIAKGDLQTPVDISPNDQHSMLAAISAMQQSLRDSILSVCSGAMEIERAALSLMGAAVSVSVSADMQNQSSDNLVAAGTSMFEGIQQIRHAATDTHTLATSSGTQSEATQQMLESTVSDLQQVSGVVAQTASQVNSLVERAQDIGQFVHVIREVAEQTNLLALNAAIEAARAGESGRGFAVVADEVRKLAVRTAQATQDIDKLVTLIQRETRHSSTQMADSNERLAAGVASAEEAARMMQVIRDQAVQVVSAFGNISAQLEMQTAACDAISSEAAQVATQSAEARQAVEKVNARVTKLSDLAGVLGRTVERFEITGDKAGEVDLF</sequence>
<evidence type="ECO:0000256" key="5">
    <source>
        <dbReference type="ARBA" id="ARBA00023224"/>
    </source>
</evidence>
<accession>A0ABU9YYG3</accession>
<name>A0ABU9YYG3_9RHOO</name>
<evidence type="ECO:0000256" key="4">
    <source>
        <dbReference type="ARBA" id="ARBA00023136"/>
    </source>
</evidence>
<dbReference type="RefSeq" id="WP_345919564.1">
    <property type="nucleotide sequence ID" value="NZ_JBDIVE010000004.1"/>
</dbReference>
<feature type="transmembrane region" description="Helical" evidence="7">
    <location>
        <begin position="12"/>
        <end position="33"/>
    </location>
</feature>
<evidence type="ECO:0000256" key="1">
    <source>
        <dbReference type="ARBA" id="ARBA00004141"/>
    </source>
</evidence>
<dbReference type="PANTHER" id="PTHR32089">
    <property type="entry name" value="METHYL-ACCEPTING CHEMOTAXIS PROTEIN MCPB"/>
    <property type="match status" value="1"/>
</dbReference>
<evidence type="ECO:0000256" key="2">
    <source>
        <dbReference type="ARBA" id="ARBA00022692"/>
    </source>
</evidence>
<feature type="domain" description="Methyl-accepting transducer" evidence="8">
    <location>
        <begin position="274"/>
        <end position="510"/>
    </location>
</feature>
<keyword evidence="3 7" id="KW-1133">Transmembrane helix</keyword>
<evidence type="ECO:0000256" key="7">
    <source>
        <dbReference type="SAM" id="Phobius"/>
    </source>
</evidence>
<comment type="subcellular location">
    <subcellularLocation>
        <location evidence="1">Membrane</location>
        <topology evidence="1">Multi-pass membrane protein</topology>
    </subcellularLocation>
</comment>
<dbReference type="SMART" id="SM00283">
    <property type="entry name" value="MA"/>
    <property type="match status" value="1"/>
</dbReference>
<keyword evidence="5 6" id="KW-0807">Transducer</keyword>
<evidence type="ECO:0000256" key="3">
    <source>
        <dbReference type="ARBA" id="ARBA00022989"/>
    </source>
</evidence>
<keyword evidence="4 7" id="KW-0472">Membrane</keyword>
<dbReference type="Proteomes" id="UP001410394">
    <property type="component" value="Unassembled WGS sequence"/>
</dbReference>
<evidence type="ECO:0000313" key="9">
    <source>
        <dbReference type="EMBL" id="MEN3068795.1"/>
    </source>
</evidence>
<protein>
    <submittedName>
        <fullName evidence="9">Methyl-accepting chemotaxis protein</fullName>
    </submittedName>
</protein>
<evidence type="ECO:0000313" key="10">
    <source>
        <dbReference type="Proteomes" id="UP001410394"/>
    </source>
</evidence>
<dbReference type="EMBL" id="JBDIVE010000004">
    <property type="protein sequence ID" value="MEN3068795.1"/>
    <property type="molecule type" value="Genomic_DNA"/>
</dbReference>
<gene>
    <name evidence="9" type="ORF">ABDB84_09915</name>
</gene>
<dbReference type="PROSITE" id="PS50111">
    <property type="entry name" value="CHEMOTAXIS_TRANSDUC_2"/>
    <property type="match status" value="1"/>
</dbReference>
<dbReference type="PANTHER" id="PTHR32089:SF119">
    <property type="entry name" value="METHYL-ACCEPTING CHEMOTAXIS PROTEIN CTPL"/>
    <property type="match status" value="1"/>
</dbReference>
<evidence type="ECO:0000256" key="6">
    <source>
        <dbReference type="PROSITE-ProRule" id="PRU00284"/>
    </source>
</evidence>